<dbReference type="InterPro" id="IPR051168">
    <property type="entry name" value="AASS"/>
</dbReference>
<dbReference type="InterPro" id="IPR007886">
    <property type="entry name" value="AlaDH/PNT_N"/>
</dbReference>
<dbReference type="InterPro" id="IPR036291">
    <property type="entry name" value="NAD(P)-bd_dom_sf"/>
</dbReference>
<evidence type="ECO:0000259" key="9">
    <source>
        <dbReference type="SMART" id="SM01003"/>
    </source>
</evidence>
<dbReference type="CDD" id="cd12189">
    <property type="entry name" value="LKR_SDH_like"/>
    <property type="match status" value="1"/>
</dbReference>
<dbReference type="Proteomes" id="UP000717996">
    <property type="component" value="Unassembled WGS sequence"/>
</dbReference>
<dbReference type="SMART" id="SM01002">
    <property type="entry name" value="AlaDh_PNT_C"/>
    <property type="match status" value="1"/>
</dbReference>
<organism evidence="10 11">
    <name type="scientific">Rhizopus oryzae</name>
    <name type="common">Mucormycosis agent</name>
    <name type="synonym">Rhizopus arrhizus var. delemar</name>
    <dbReference type="NCBI Taxonomy" id="64495"/>
    <lineage>
        <taxon>Eukaryota</taxon>
        <taxon>Fungi</taxon>
        <taxon>Fungi incertae sedis</taxon>
        <taxon>Mucoromycota</taxon>
        <taxon>Mucoromycotina</taxon>
        <taxon>Mucoromycetes</taxon>
        <taxon>Mucorales</taxon>
        <taxon>Mucorineae</taxon>
        <taxon>Rhizopodaceae</taxon>
        <taxon>Rhizopus</taxon>
    </lineage>
</organism>
<sequence length="1059" mass="119535">MGLFSWFQKDSSQPTKGLDEIPQKTTCYHIEGFLSCAYFSTAVEVGDRLTAKYPNVKVDVSVYIREQWSERARELQNEFNTSQRTSPFIYEGCDSNQMELIGGYTDFAKKIKNVNKVYVDPDFLLQLVTERKEERGILMKHDVCFGSRYIQRQHYATIGIRREDKSRWERRAPLTPDHVEQLIKETKTKVYIQPSTKRIFPIETYQKAGAIVTEDLSKADIILGIKEVPEKSLLPEKNYLFFSHTHKGNEKNMPMLQNILDKKIRLMDYELMTDEKGKRLVAFGKFAGNAGMIDILHGMGHRFLGLGYSTPFMYMSMAHAYPTLAQAKLALHRVGDMITQDGTPKDFGPLVYAFTGNGNVAHGALEIFKELPHEFVPAKDLEKIVNDKNPNLKKLYATQLAVNDYIISKDGNRPLESLQDYFAHPEKYQSNFHQAIAPFVNCVVTGAYWDKRYPRTLTDQQLKEIQQSQQKGIIKAGKMMSLADIVCDIKGAFECLSHSTSVDDGYFYYDAQKNEEHKNPEGKGIQVMGIDILPAELPIESSQYFSEKLYPFIQQMVTQPANIPFDQLPTLLRHSTITDQGKLTEAHQGLQNLLKHNNAHGVQKKTVLLLGSGMVSAPLVEHLARRPDVNIVVASNVTEEAKALVSNYYNVESVPLDISNHQHLSHLVAKADVVVSFVPAFLHTKVAKACIEQRKDMVTASYVSKEMQDLNEKAQKAGILIMNEVGLDPGIDHMSAMKIINEAKRNGSKISSFISWCGGLPAPEASNVPLGYKFSWSPRGVLTASGNDAIYWNNGKEHTISGSQLLKQHFPIVRTPFAGFVFEGLANRNSLGYADIYGLGPLSNMDTMFRGTLRYQGYSDLLYAFRQLGFLDLNQSLDHCTNWSSYFKAVLSDVSKESITKKLSNNHVVAENVWSAIHYLLQKDVEFPSNLKGSSLDYFSHLLAKRLKYDEGEHDMVAMHHEFGIEHPSGKKETLTSTLIRYGNDKHTAMAQTVGLPAAMTVDLILDNKIPERGVQLPTQSHVYLPILEQLEVKGIRFVERIEPYRHNQLEPTGSGVYE</sequence>
<evidence type="ECO:0000313" key="11">
    <source>
        <dbReference type="Proteomes" id="UP000717996"/>
    </source>
</evidence>
<evidence type="ECO:0000256" key="1">
    <source>
        <dbReference type="ARBA" id="ARBA00004682"/>
    </source>
</evidence>
<keyword evidence="4" id="KW-0560">Oxidoreductase</keyword>
<dbReference type="SUPFAM" id="SSF51735">
    <property type="entry name" value="NAD(P)-binding Rossmann-fold domains"/>
    <property type="match status" value="1"/>
</dbReference>
<dbReference type="SUPFAM" id="SSF52283">
    <property type="entry name" value="Formate/glycerate dehydrogenase catalytic domain-like"/>
    <property type="match status" value="1"/>
</dbReference>
<dbReference type="SUPFAM" id="SSF55347">
    <property type="entry name" value="Glyceraldehyde-3-phosphate dehydrogenase-like, C-terminal domain"/>
    <property type="match status" value="1"/>
</dbReference>
<dbReference type="InterPro" id="IPR032095">
    <property type="entry name" value="Sacchrp_dh-like_C"/>
</dbReference>
<evidence type="ECO:0000256" key="4">
    <source>
        <dbReference type="ARBA" id="ARBA00023002"/>
    </source>
</evidence>
<dbReference type="GO" id="GO:0005737">
    <property type="term" value="C:cytoplasm"/>
    <property type="evidence" value="ECO:0007669"/>
    <property type="project" value="TreeGrafter"/>
</dbReference>
<keyword evidence="5" id="KW-0457">Lysine biosynthesis</keyword>
<dbReference type="Pfam" id="PF03435">
    <property type="entry name" value="Sacchrp_dh_NADP"/>
    <property type="match status" value="1"/>
</dbReference>
<dbReference type="FunFam" id="3.40.50.720:FF:000284">
    <property type="entry name" value="Lysine-ketoglutarate reductase/saccharopine dehydrogenase1"/>
    <property type="match status" value="1"/>
</dbReference>
<dbReference type="Pfam" id="PF05222">
    <property type="entry name" value="AlaDh_PNT_N"/>
    <property type="match status" value="1"/>
</dbReference>
<gene>
    <name evidence="10" type="ORF">G6F51_004222</name>
</gene>
<dbReference type="SMART" id="SM01003">
    <property type="entry name" value="AlaDh_PNT_N"/>
    <property type="match status" value="1"/>
</dbReference>
<comment type="caution">
    <text evidence="10">The sequence shown here is derived from an EMBL/GenBank/DDBJ whole genome shotgun (WGS) entry which is preliminary data.</text>
</comment>
<feature type="domain" description="Alanine dehydrogenase/pyridine nucleotide transhydrogenase NAD(H)-binding" evidence="8">
    <location>
        <begin position="330"/>
        <end position="529"/>
    </location>
</feature>
<dbReference type="InterPro" id="IPR005097">
    <property type="entry name" value="Sacchrp_dh_NADP-bd"/>
</dbReference>
<accession>A0A9P6YH75</accession>
<dbReference type="InterPro" id="IPR007698">
    <property type="entry name" value="AlaDH/PNT_NAD(H)-bd"/>
</dbReference>
<keyword evidence="5" id="KW-0028">Amino-acid biosynthesis</keyword>
<dbReference type="Gene3D" id="1.10.1870.10">
    <property type="entry name" value="Domain 3, Saccharopine reductase"/>
    <property type="match status" value="1"/>
</dbReference>
<comment type="similarity">
    <text evidence="7">In the C-terminal section; belongs to the saccharopine dehydrogenase family.</text>
</comment>
<evidence type="ECO:0000256" key="7">
    <source>
        <dbReference type="ARBA" id="ARBA00025744"/>
    </source>
</evidence>
<dbReference type="FunFam" id="3.30.360.10:FF:000008">
    <property type="entry name" value="Alpha-aminoadipic semialdehyde synthase, mitochondrial"/>
    <property type="match status" value="1"/>
</dbReference>
<dbReference type="OrthoDB" id="10059875at2759"/>
<protein>
    <recommendedName>
        <fullName evidence="12">Saccharopine dehydrogenase (NAD(+), L-glutamate-forming)</fullName>
    </recommendedName>
</protein>
<reference evidence="10" key="1">
    <citation type="journal article" date="2020" name="Microb. Genom.">
        <title>Genetic diversity of clinical and environmental Mucorales isolates obtained from an investigation of mucormycosis cases among solid organ transplant recipients.</title>
        <authorList>
            <person name="Nguyen M.H."/>
            <person name="Kaul D."/>
            <person name="Muto C."/>
            <person name="Cheng S.J."/>
            <person name="Richter R.A."/>
            <person name="Bruno V.M."/>
            <person name="Liu G."/>
            <person name="Beyhan S."/>
            <person name="Sundermann A.J."/>
            <person name="Mounaud S."/>
            <person name="Pasculle A.W."/>
            <person name="Nierman W.C."/>
            <person name="Driscoll E."/>
            <person name="Cumbie R."/>
            <person name="Clancy C.J."/>
            <person name="Dupont C.L."/>
        </authorList>
    </citation>
    <scope>NUCLEOTIDE SEQUENCE</scope>
    <source>
        <strain evidence="10">GL16</strain>
    </source>
</reference>
<evidence type="ECO:0000256" key="5">
    <source>
        <dbReference type="ARBA" id="ARBA00023154"/>
    </source>
</evidence>
<comment type="pathway">
    <text evidence="2">Amino-acid degradation; L-lysine degradation via saccharopine pathway; glutaryl-CoA from L-lysine: step 2/6.</text>
</comment>
<keyword evidence="3" id="KW-0521">NADP</keyword>
<evidence type="ECO:0008006" key="12">
    <source>
        <dbReference type="Google" id="ProtNLM"/>
    </source>
</evidence>
<dbReference type="AlphaFoldDB" id="A0A9P6YH75"/>
<dbReference type="GO" id="GO:0004753">
    <property type="term" value="F:saccharopine dehydrogenase activity"/>
    <property type="evidence" value="ECO:0007669"/>
    <property type="project" value="TreeGrafter"/>
</dbReference>
<dbReference type="Pfam" id="PF16653">
    <property type="entry name" value="Sacchrp_dh_C"/>
    <property type="match status" value="1"/>
</dbReference>
<dbReference type="GO" id="GO:0019878">
    <property type="term" value="P:lysine biosynthetic process via aminoadipic acid"/>
    <property type="evidence" value="ECO:0007669"/>
    <property type="project" value="TreeGrafter"/>
</dbReference>
<evidence type="ECO:0000256" key="6">
    <source>
        <dbReference type="ARBA" id="ARBA00023268"/>
    </source>
</evidence>
<dbReference type="Gene3D" id="3.40.50.720">
    <property type="entry name" value="NAD(P)-binding Rossmann-like Domain"/>
    <property type="match status" value="2"/>
</dbReference>
<dbReference type="PANTHER" id="PTHR11133">
    <property type="entry name" value="SACCHAROPINE DEHYDROGENASE"/>
    <property type="match status" value="1"/>
</dbReference>
<name>A0A9P6YH75_RHIOR</name>
<evidence type="ECO:0000256" key="2">
    <source>
        <dbReference type="ARBA" id="ARBA00004720"/>
    </source>
</evidence>
<evidence type="ECO:0000313" key="10">
    <source>
        <dbReference type="EMBL" id="KAG1547508.1"/>
    </source>
</evidence>
<proteinExistence type="inferred from homology"/>
<dbReference type="PANTHER" id="PTHR11133:SF22">
    <property type="entry name" value="ALPHA-AMINOADIPIC SEMIALDEHYDE SYNTHASE, MITOCHONDRIAL"/>
    <property type="match status" value="1"/>
</dbReference>
<evidence type="ECO:0000256" key="3">
    <source>
        <dbReference type="ARBA" id="ARBA00022857"/>
    </source>
</evidence>
<evidence type="ECO:0000259" key="8">
    <source>
        <dbReference type="SMART" id="SM01002"/>
    </source>
</evidence>
<feature type="domain" description="Alanine dehydrogenase/pyridine nucleotide transhydrogenase N-terminal" evidence="9">
    <location>
        <begin position="159"/>
        <end position="290"/>
    </location>
</feature>
<dbReference type="EMBL" id="JAANIT010000460">
    <property type="protein sequence ID" value="KAG1547508.1"/>
    <property type="molecule type" value="Genomic_DNA"/>
</dbReference>
<comment type="pathway">
    <text evidence="1">Amino-acid degradation; L-lysine degradation via saccharopine pathway; glutaryl-CoA from L-lysine: step 1/6.</text>
</comment>
<keyword evidence="6" id="KW-0511">Multifunctional enzyme</keyword>
<dbReference type="Gene3D" id="3.30.360.10">
    <property type="entry name" value="Dihydrodipicolinate Reductase, domain 2"/>
    <property type="match status" value="1"/>
</dbReference>
<dbReference type="FunFam" id="3.40.50.720:FF:000072">
    <property type="entry name" value="Saccharopine dehydrogenase [NADP(+), L-glutamate-forming]"/>
    <property type="match status" value="1"/>
</dbReference>